<dbReference type="InterPro" id="IPR027417">
    <property type="entry name" value="P-loop_NTPase"/>
</dbReference>
<dbReference type="SUPFAM" id="SSF52540">
    <property type="entry name" value="P-loop containing nucleoside triphosphate hydrolases"/>
    <property type="match status" value="1"/>
</dbReference>
<evidence type="ECO:0000259" key="9">
    <source>
        <dbReference type="PROSITE" id="PS50893"/>
    </source>
</evidence>
<dbReference type="eggNOG" id="COG1126">
    <property type="taxonomic scope" value="Bacteria"/>
</dbReference>
<keyword evidence="5" id="KW-0547">Nucleotide-binding</keyword>
<dbReference type="InterPro" id="IPR050086">
    <property type="entry name" value="MetN_ABC_transporter-like"/>
</dbReference>
<dbReference type="GO" id="GO:0016887">
    <property type="term" value="F:ATP hydrolysis activity"/>
    <property type="evidence" value="ECO:0007669"/>
    <property type="project" value="InterPro"/>
</dbReference>
<dbReference type="InterPro" id="IPR030679">
    <property type="entry name" value="ABC_ATPase_HisP-typ"/>
</dbReference>
<protein>
    <submittedName>
        <fullName evidence="10">ABC transporter, ATP-binding protein</fullName>
    </submittedName>
</protein>
<dbReference type="PROSITE" id="PS00211">
    <property type="entry name" value="ABC_TRANSPORTER_1"/>
    <property type="match status" value="1"/>
</dbReference>
<keyword evidence="4" id="KW-1003">Cell membrane</keyword>
<dbReference type="InterPro" id="IPR017871">
    <property type="entry name" value="ABC_transporter-like_CS"/>
</dbReference>
<dbReference type="HOGENOM" id="CLU_000604_1_22_9"/>
<dbReference type="CDD" id="cd03262">
    <property type="entry name" value="ABC_HisP_GlnQ"/>
    <property type="match status" value="1"/>
</dbReference>
<keyword evidence="6 10" id="KW-0067">ATP-binding</keyword>
<dbReference type="SMART" id="SM00382">
    <property type="entry name" value="AAA"/>
    <property type="match status" value="1"/>
</dbReference>
<accession>C4V5P3</accession>
<dbReference type="AlphaFoldDB" id="C4V5P3"/>
<dbReference type="PANTHER" id="PTHR43166:SF9">
    <property type="entry name" value="GLUTAMATE_ASPARTATE IMPORT ATP-BINDING PROTEIN GLTL"/>
    <property type="match status" value="1"/>
</dbReference>
<dbReference type="InterPro" id="IPR003593">
    <property type="entry name" value="AAA+_ATPase"/>
</dbReference>
<keyword evidence="11" id="KW-1185">Reference proteome</keyword>
<evidence type="ECO:0000256" key="7">
    <source>
        <dbReference type="ARBA" id="ARBA00022970"/>
    </source>
</evidence>
<comment type="caution">
    <text evidence="10">The sequence shown here is derived from an EMBL/GenBank/DDBJ whole genome shotgun (WGS) entry which is preliminary data.</text>
</comment>
<dbReference type="GO" id="GO:0015424">
    <property type="term" value="F:ABC-type amino acid transporter activity"/>
    <property type="evidence" value="ECO:0007669"/>
    <property type="project" value="InterPro"/>
</dbReference>
<evidence type="ECO:0000256" key="4">
    <source>
        <dbReference type="ARBA" id="ARBA00022475"/>
    </source>
</evidence>
<dbReference type="OrthoDB" id="9772862at2"/>
<proteinExistence type="inferred from homology"/>
<keyword evidence="7" id="KW-0029">Amino-acid transport</keyword>
<keyword evidence="8" id="KW-0472">Membrane</keyword>
<dbReference type="STRING" id="638302.HMPREF0908_1837"/>
<dbReference type="Gene3D" id="3.40.50.300">
    <property type="entry name" value="P-loop containing nucleotide triphosphate hydrolases"/>
    <property type="match status" value="1"/>
</dbReference>
<keyword evidence="3" id="KW-0813">Transport</keyword>
<dbReference type="Pfam" id="PF00005">
    <property type="entry name" value="ABC_tran"/>
    <property type="match status" value="1"/>
</dbReference>
<dbReference type="GO" id="GO:0005524">
    <property type="term" value="F:ATP binding"/>
    <property type="evidence" value="ECO:0007669"/>
    <property type="project" value="UniProtKB-KW"/>
</dbReference>
<evidence type="ECO:0000256" key="3">
    <source>
        <dbReference type="ARBA" id="ARBA00022448"/>
    </source>
</evidence>
<dbReference type="EMBL" id="ACLA01000031">
    <property type="protein sequence ID" value="EEQ47908.1"/>
    <property type="molecule type" value="Genomic_DNA"/>
</dbReference>
<evidence type="ECO:0000313" key="10">
    <source>
        <dbReference type="EMBL" id="EEQ47908.1"/>
    </source>
</evidence>
<evidence type="ECO:0000256" key="1">
    <source>
        <dbReference type="ARBA" id="ARBA00004202"/>
    </source>
</evidence>
<evidence type="ECO:0000256" key="6">
    <source>
        <dbReference type="ARBA" id="ARBA00022840"/>
    </source>
</evidence>
<name>C4V5P3_9FIRM</name>
<dbReference type="RefSeq" id="WP_006690964.1">
    <property type="nucleotide sequence ID" value="NZ_GG694008.1"/>
</dbReference>
<dbReference type="GO" id="GO:0005886">
    <property type="term" value="C:plasma membrane"/>
    <property type="evidence" value="ECO:0007669"/>
    <property type="project" value="UniProtKB-SubCell"/>
</dbReference>
<evidence type="ECO:0000256" key="8">
    <source>
        <dbReference type="ARBA" id="ARBA00023136"/>
    </source>
</evidence>
<dbReference type="Proteomes" id="UP000005309">
    <property type="component" value="Unassembled WGS sequence"/>
</dbReference>
<dbReference type="FunFam" id="3.40.50.300:FF:000020">
    <property type="entry name" value="Amino acid ABC transporter ATP-binding component"/>
    <property type="match status" value="1"/>
</dbReference>
<sequence>MADMETKDTMLTMRGIYKSFGDLSVLNGIDLTLARGEVLAIIGSSGSGKSTLLRCINKLETIDRGDITIGGEVLCHTADDTSSAAYADAADIRRILMATGMVFQQFNLFPHMTVIENLIEAPIHVKGMKRDEILPYARDLLKKVGLFDRENYYPSQLSGGQQQRVAIARALAMKPDIMLFDEPTSALDPELTGEVLHTMRELAAEHMTMIVVTHEMAFAREAAANVVFMENGVIVEQGAPQTFFSTPKEERTREFLRNML</sequence>
<evidence type="ECO:0000256" key="2">
    <source>
        <dbReference type="ARBA" id="ARBA00005417"/>
    </source>
</evidence>
<dbReference type="InterPro" id="IPR003439">
    <property type="entry name" value="ABC_transporter-like_ATP-bd"/>
</dbReference>
<evidence type="ECO:0000256" key="5">
    <source>
        <dbReference type="ARBA" id="ARBA00022741"/>
    </source>
</evidence>
<feature type="domain" description="ABC transporter" evidence="9">
    <location>
        <begin position="11"/>
        <end position="256"/>
    </location>
</feature>
<evidence type="ECO:0000313" key="11">
    <source>
        <dbReference type="Proteomes" id="UP000005309"/>
    </source>
</evidence>
<comment type="similarity">
    <text evidence="2">Belongs to the ABC transporter superfamily.</text>
</comment>
<dbReference type="PANTHER" id="PTHR43166">
    <property type="entry name" value="AMINO ACID IMPORT ATP-BINDING PROTEIN"/>
    <property type="match status" value="1"/>
</dbReference>
<dbReference type="PROSITE" id="PS50893">
    <property type="entry name" value="ABC_TRANSPORTER_2"/>
    <property type="match status" value="1"/>
</dbReference>
<gene>
    <name evidence="10" type="ORF">HMPREF0908_1837</name>
</gene>
<comment type="subcellular location">
    <subcellularLocation>
        <location evidence="1">Cell membrane</location>
        <topology evidence="1">Peripheral membrane protein</topology>
    </subcellularLocation>
</comment>
<dbReference type="PIRSF" id="PIRSF039085">
    <property type="entry name" value="ABC_ATPase_HisP"/>
    <property type="match status" value="1"/>
</dbReference>
<reference evidence="10 11" key="1">
    <citation type="submission" date="2009-04" db="EMBL/GenBank/DDBJ databases">
        <authorList>
            <person name="Qin X."/>
            <person name="Bachman B."/>
            <person name="Battles P."/>
            <person name="Bell A."/>
            <person name="Bess C."/>
            <person name="Bickham C."/>
            <person name="Chaboub L."/>
            <person name="Chen D."/>
            <person name="Coyle M."/>
            <person name="Deiros D.R."/>
            <person name="Dinh H."/>
            <person name="Forbes L."/>
            <person name="Fowler G."/>
            <person name="Francisco L."/>
            <person name="Fu Q."/>
            <person name="Gubbala S."/>
            <person name="Hale W."/>
            <person name="Han Y."/>
            <person name="Hemphill L."/>
            <person name="Highlander S.K."/>
            <person name="Hirani K."/>
            <person name="Hogues M."/>
            <person name="Jackson L."/>
            <person name="Jakkamsetti A."/>
            <person name="Javaid M."/>
            <person name="Jiang H."/>
            <person name="Korchina V."/>
            <person name="Kovar C."/>
            <person name="Lara F."/>
            <person name="Lee S."/>
            <person name="Mata R."/>
            <person name="Mathew T."/>
            <person name="Moen C."/>
            <person name="Morales K."/>
            <person name="Munidasa M."/>
            <person name="Nazareth L."/>
            <person name="Ngo R."/>
            <person name="Nguyen L."/>
            <person name="Okwuonu G."/>
            <person name="Ongeri F."/>
            <person name="Patil S."/>
            <person name="Petrosino J."/>
            <person name="Pham C."/>
            <person name="Pham P."/>
            <person name="Pu L.-L."/>
            <person name="Puazo M."/>
            <person name="Raj R."/>
            <person name="Reid J."/>
            <person name="Rouhana J."/>
            <person name="Saada N."/>
            <person name="Shang Y."/>
            <person name="Simmons D."/>
            <person name="Thornton R."/>
            <person name="Warren J."/>
            <person name="Weissenberger G."/>
            <person name="Zhang J."/>
            <person name="Zhang L."/>
            <person name="Zhou C."/>
            <person name="Zhu D."/>
            <person name="Muzny D."/>
            <person name="Worley K."/>
            <person name="Gibbs R."/>
        </authorList>
    </citation>
    <scope>NUCLEOTIDE SEQUENCE [LARGE SCALE GENOMIC DNA]</scope>
    <source>
        <strain evidence="10 11">ATCC 43531</strain>
    </source>
</reference>
<organism evidence="10 11">
    <name type="scientific">Selenomonas flueggei ATCC 43531</name>
    <dbReference type="NCBI Taxonomy" id="638302"/>
    <lineage>
        <taxon>Bacteria</taxon>
        <taxon>Bacillati</taxon>
        <taxon>Bacillota</taxon>
        <taxon>Negativicutes</taxon>
        <taxon>Selenomonadales</taxon>
        <taxon>Selenomonadaceae</taxon>
        <taxon>Selenomonas</taxon>
    </lineage>
</organism>